<evidence type="ECO:0000256" key="1">
    <source>
        <dbReference type="ARBA" id="ARBA00022679"/>
    </source>
</evidence>
<dbReference type="EMBL" id="AEDD01000003">
    <property type="protein sequence ID" value="EFM11884.1"/>
    <property type="molecule type" value="Genomic_DNA"/>
</dbReference>
<dbReference type="InterPro" id="IPR006464">
    <property type="entry name" value="AcTrfase_RimI/Ard1"/>
</dbReference>
<evidence type="ECO:0000259" key="3">
    <source>
        <dbReference type="PROSITE" id="PS51186"/>
    </source>
</evidence>
<evidence type="ECO:0000256" key="2">
    <source>
        <dbReference type="ARBA" id="ARBA00023315"/>
    </source>
</evidence>
<name>E0I768_9BACL</name>
<keyword evidence="5" id="KW-1185">Reference proteome</keyword>
<dbReference type="InterPro" id="IPR050832">
    <property type="entry name" value="Bact_Acetyltransf"/>
</dbReference>
<gene>
    <name evidence="4" type="ORF">PaecuDRAFT_1492</name>
</gene>
<dbReference type="SUPFAM" id="SSF55729">
    <property type="entry name" value="Acyl-CoA N-acyltransferases (Nat)"/>
    <property type="match status" value="1"/>
</dbReference>
<keyword evidence="2" id="KW-0012">Acyltransferase</keyword>
<accession>E0I768</accession>
<reference evidence="4 5" key="1">
    <citation type="submission" date="2010-07" db="EMBL/GenBank/DDBJ databases">
        <title>The draft genome of Paenibacillus curdlanolyticus YK9.</title>
        <authorList>
            <consortium name="US DOE Joint Genome Institute (JGI-PGF)"/>
            <person name="Lucas S."/>
            <person name="Copeland A."/>
            <person name="Lapidus A."/>
            <person name="Cheng J.-F."/>
            <person name="Bruce D."/>
            <person name="Goodwin L."/>
            <person name="Pitluck S."/>
            <person name="Land M.L."/>
            <person name="Hauser L."/>
            <person name="Chang Y.-J."/>
            <person name="Jeffries C."/>
            <person name="Anderson I.J."/>
            <person name="Johnson E."/>
            <person name="Loganathan U."/>
            <person name="Mulhopadhyay B."/>
            <person name="Kyrpides N."/>
            <person name="Woyke T.J."/>
        </authorList>
    </citation>
    <scope>NUCLEOTIDE SEQUENCE [LARGE SCALE GENOMIC DNA]</scope>
    <source>
        <strain evidence="4 5">YK9</strain>
    </source>
</reference>
<dbReference type="STRING" id="717606.PaecuDRAFT_1492"/>
<dbReference type="InterPro" id="IPR016181">
    <property type="entry name" value="Acyl_CoA_acyltransferase"/>
</dbReference>
<feature type="domain" description="N-acetyltransferase" evidence="3">
    <location>
        <begin position="10"/>
        <end position="155"/>
    </location>
</feature>
<proteinExistence type="predicted"/>
<dbReference type="PROSITE" id="PS51186">
    <property type="entry name" value="GNAT"/>
    <property type="match status" value="1"/>
</dbReference>
<organism evidence="4 5">
    <name type="scientific">Paenibacillus curdlanolyticus YK9</name>
    <dbReference type="NCBI Taxonomy" id="717606"/>
    <lineage>
        <taxon>Bacteria</taxon>
        <taxon>Bacillati</taxon>
        <taxon>Bacillota</taxon>
        <taxon>Bacilli</taxon>
        <taxon>Bacillales</taxon>
        <taxon>Paenibacillaceae</taxon>
        <taxon>Paenibacillus</taxon>
    </lineage>
</organism>
<dbReference type="AlphaFoldDB" id="E0I768"/>
<dbReference type="NCBIfam" id="TIGR01575">
    <property type="entry name" value="rimI"/>
    <property type="match status" value="1"/>
</dbReference>
<sequence length="163" mass="18570">MSDAIEHSNISFRKMRLADIPFIVSIEQEAFTTPWTAEAFTNELTNNHFARYMVMEDATGIIGYGGMWTIIDEAHITNIAVRHDRRGMGLGELLLRRQMADAEEAGMLRMTLEVRVTNERAQRLYGRLGFEPAGLRPGYYSDNNEDALIMWVELSAPWTGVQQ</sequence>
<dbReference type="InterPro" id="IPR000182">
    <property type="entry name" value="GNAT_dom"/>
</dbReference>
<protein>
    <submittedName>
        <fullName evidence="4">Ribosomal-protein-alanine acetyltransferase</fullName>
    </submittedName>
</protein>
<dbReference type="PANTHER" id="PTHR43877">
    <property type="entry name" value="AMINOALKYLPHOSPHONATE N-ACETYLTRANSFERASE-RELATED-RELATED"/>
    <property type="match status" value="1"/>
</dbReference>
<dbReference type="GO" id="GO:0008080">
    <property type="term" value="F:N-acetyltransferase activity"/>
    <property type="evidence" value="ECO:0007669"/>
    <property type="project" value="InterPro"/>
</dbReference>
<evidence type="ECO:0000313" key="4">
    <source>
        <dbReference type="EMBL" id="EFM11884.1"/>
    </source>
</evidence>
<dbReference type="PANTHER" id="PTHR43877:SF2">
    <property type="entry name" value="AMINOALKYLPHOSPHONATE N-ACETYLTRANSFERASE-RELATED"/>
    <property type="match status" value="1"/>
</dbReference>
<evidence type="ECO:0000313" key="5">
    <source>
        <dbReference type="Proteomes" id="UP000005387"/>
    </source>
</evidence>
<dbReference type="RefSeq" id="WP_006037503.1">
    <property type="nucleotide sequence ID" value="NZ_AEDD01000003.1"/>
</dbReference>
<dbReference type="CDD" id="cd04301">
    <property type="entry name" value="NAT_SF"/>
    <property type="match status" value="1"/>
</dbReference>
<keyword evidence="1 4" id="KW-0808">Transferase</keyword>
<dbReference type="eggNOG" id="COG0456">
    <property type="taxonomic scope" value="Bacteria"/>
</dbReference>
<dbReference type="Proteomes" id="UP000005387">
    <property type="component" value="Unassembled WGS sequence"/>
</dbReference>
<dbReference type="Gene3D" id="3.40.630.30">
    <property type="match status" value="1"/>
</dbReference>
<dbReference type="OrthoDB" id="9794566at2"/>
<dbReference type="Pfam" id="PF00583">
    <property type="entry name" value="Acetyltransf_1"/>
    <property type="match status" value="1"/>
</dbReference>